<reference evidence="1 2" key="1">
    <citation type="submission" date="2020-08" db="EMBL/GenBank/DDBJ databases">
        <title>Genomic Encyclopedia of Type Strains, Phase IV (KMG-IV): sequencing the most valuable type-strain genomes for metagenomic binning, comparative biology and taxonomic classification.</title>
        <authorList>
            <person name="Goeker M."/>
        </authorList>
    </citation>
    <scope>NUCLEOTIDE SEQUENCE [LARGE SCALE GENOMIC DNA]</scope>
    <source>
        <strain evidence="1 2">DSM 11590</strain>
    </source>
</reference>
<evidence type="ECO:0000313" key="1">
    <source>
        <dbReference type="EMBL" id="MBB6209420.1"/>
    </source>
</evidence>
<dbReference type="Proteomes" id="UP000544872">
    <property type="component" value="Unassembled WGS sequence"/>
</dbReference>
<dbReference type="SUPFAM" id="SSF54637">
    <property type="entry name" value="Thioesterase/thiol ester dehydrase-isomerase"/>
    <property type="match status" value="1"/>
</dbReference>
<dbReference type="EMBL" id="JACIIX010000002">
    <property type="protein sequence ID" value="MBB6209420.1"/>
    <property type="molecule type" value="Genomic_DNA"/>
</dbReference>
<dbReference type="RefSeq" id="WP_184261685.1">
    <property type="nucleotide sequence ID" value="NZ_JACIIX010000002.1"/>
</dbReference>
<protein>
    <submittedName>
        <fullName evidence="1">Acyl-coenzyme A thioesterase PaaI-like protein</fullName>
    </submittedName>
</protein>
<dbReference type="InterPro" id="IPR029069">
    <property type="entry name" value="HotDog_dom_sf"/>
</dbReference>
<accession>A0A7W9ZDU3</accession>
<sequence>MKASTFRRLINLWPPLLCAGIRADHISGDFRQVEVSLTLRWFNRNINGAHYGGSLFSMTDPWYGLMLLKVLGERDYMVWTKNASIDYLAPGRGVVRARFTLTDSLLAEARDHLSREDKLIRPFEIDITDAAGTVVARVLNTVYIRRRVPLADGNAAAATG</sequence>
<name>A0A7W9ZDU3_NOVIT</name>
<dbReference type="CDD" id="cd03443">
    <property type="entry name" value="PaaI_thioesterase"/>
    <property type="match status" value="1"/>
</dbReference>
<proteinExistence type="predicted"/>
<gene>
    <name evidence="1" type="ORF">FHS48_000822</name>
</gene>
<dbReference type="AlphaFoldDB" id="A0A7W9ZDU3"/>
<comment type="caution">
    <text evidence="1">The sequence shown here is derived from an EMBL/GenBank/DDBJ whole genome shotgun (WGS) entry which is preliminary data.</text>
</comment>
<dbReference type="Pfam" id="PF14539">
    <property type="entry name" value="DUF4442"/>
    <property type="match status" value="1"/>
</dbReference>
<evidence type="ECO:0000313" key="2">
    <source>
        <dbReference type="Proteomes" id="UP000544872"/>
    </source>
</evidence>
<dbReference type="InterPro" id="IPR027961">
    <property type="entry name" value="DUF4442"/>
</dbReference>
<keyword evidence="2" id="KW-1185">Reference proteome</keyword>
<organism evidence="1 2">
    <name type="scientific">Novispirillum itersonii</name>
    <name type="common">Aquaspirillum itersonii</name>
    <dbReference type="NCBI Taxonomy" id="189"/>
    <lineage>
        <taxon>Bacteria</taxon>
        <taxon>Pseudomonadati</taxon>
        <taxon>Pseudomonadota</taxon>
        <taxon>Alphaproteobacteria</taxon>
        <taxon>Rhodospirillales</taxon>
        <taxon>Novispirillaceae</taxon>
        <taxon>Novispirillum</taxon>
    </lineage>
</organism>
<dbReference type="Gene3D" id="3.10.129.10">
    <property type="entry name" value="Hotdog Thioesterase"/>
    <property type="match status" value="1"/>
</dbReference>